<dbReference type="InterPro" id="IPR001130">
    <property type="entry name" value="TatD-like"/>
</dbReference>
<dbReference type="EMBL" id="LCPP01000004">
    <property type="protein sequence ID" value="KKW00840.1"/>
    <property type="molecule type" value="Genomic_DNA"/>
</dbReference>
<sequence length="173" mass="19814">MVCAGYDLESSQRAIELAERYPEIWATVGIHPDEIQNSNDKFTNQPLREQIQIISKLTKHQKVVAVGEAGLDFRADTTLEEKQRQIELFRFNIALAVEARLPIVVHCRNAFDDAFRVLSTKCEVLKLVRNLIEEACMKLREMGMVGRTFCLNMDGFWARKTVNSPTDDPLIIF</sequence>
<dbReference type="PANTHER" id="PTHR46124:SF2">
    <property type="entry name" value="D-AMINOACYL-TRNA DEACYLASE"/>
    <property type="match status" value="1"/>
</dbReference>
<organism evidence="2 3">
    <name type="scientific">Candidatus Amesbacteria bacterium GW2011_GWA1_48_9</name>
    <dbReference type="NCBI Taxonomy" id="1618355"/>
    <lineage>
        <taxon>Bacteria</taxon>
        <taxon>Candidatus Amesiibacteriota</taxon>
    </lineage>
</organism>
<evidence type="ECO:0000313" key="2">
    <source>
        <dbReference type="EMBL" id="KKW00840.1"/>
    </source>
</evidence>
<accession>A0A0G1V3C9</accession>
<dbReference type="InterPro" id="IPR032466">
    <property type="entry name" value="Metal_Hydrolase"/>
</dbReference>
<dbReference type="Proteomes" id="UP000034637">
    <property type="component" value="Unassembled WGS sequence"/>
</dbReference>
<dbReference type="InterPro" id="IPR018228">
    <property type="entry name" value="DNase_TatD-rel_CS"/>
</dbReference>
<evidence type="ECO:0000256" key="1">
    <source>
        <dbReference type="ARBA" id="ARBA00022801"/>
    </source>
</evidence>
<dbReference type="GO" id="GO:0005829">
    <property type="term" value="C:cytosol"/>
    <property type="evidence" value="ECO:0007669"/>
    <property type="project" value="TreeGrafter"/>
</dbReference>
<proteinExistence type="predicted"/>
<dbReference type="GO" id="GO:0016788">
    <property type="term" value="F:hydrolase activity, acting on ester bonds"/>
    <property type="evidence" value="ECO:0007669"/>
    <property type="project" value="InterPro"/>
</dbReference>
<gene>
    <name evidence="2" type="ORF">UY33_C0004G0026</name>
</gene>
<dbReference type="SUPFAM" id="SSF51556">
    <property type="entry name" value="Metallo-dependent hydrolases"/>
    <property type="match status" value="1"/>
</dbReference>
<name>A0A0G1V3C9_9BACT</name>
<dbReference type="PROSITE" id="PS01090">
    <property type="entry name" value="TATD_2"/>
    <property type="match status" value="1"/>
</dbReference>
<feature type="non-terminal residue" evidence="2">
    <location>
        <position position="173"/>
    </location>
</feature>
<dbReference type="Gene3D" id="3.20.20.140">
    <property type="entry name" value="Metal-dependent hydrolases"/>
    <property type="match status" value="1"/>
</dbReference>
<reference evidence="2 3" key="1">
    <citation type="journal article" date="2015" name="Nature">
        <title>rRNA introns, odd ribosomes, and small enigmatic genomes across a large radiation of phyla.</title>
        <authorList>
            <person name="Brown C.T."/>
            <person name="Hug L.A."/>
            <person name="Thomas B.C."/>
            <person name="Sharon I."/>
            <person name="Castelle C.J."/>
            <person name="Singh A."/>
            <person name="Wilkins M.J."/>
            <person name="Williams K.H."/>
            <person name="Banfield J.F."/>
        </authorList>
    </citation>
    <scope>NUCLEOTIDE SEQUENCE [LARGE SCALE GENOMIC DNA]</scope>
</reference>
<comment type="caution">
    <text evidence="2">The sequence shown here is derived from an EMBL/GenBank/DDBJ whole genome shotgun (WGS) entry which is preliminary data.</text>
</comment>
<protein>
    <submittedName>
        <fullName evidence="2">Hydrolase, TatD family</fullName>
    </submittedName>
</protein>
<evidence type="ECO:0000313" key="3">
    <source>
        <dbReference type="Proteomes" id="UP000034637"/>
    </source>
</evidence>
<dbReference type="Pfam" id="PF01026">
    <property type="entry name" value="TatD_DNase"/>
    <property type="match status" value="1"/>
</dbReference>
<dbReference type="AlphaFoldDB" id="A0A0G1V3C9"/>
<dbReference type="PANTHER" id="PTHR46124">
    <property type="entry name" value="D-AMINOACYL-TRNA DEACYLASE"/>
    <property type="match status" value="1"/>
</dbReference>
<keyword evidence="1 2" id="KW-0378">Hydrolase</keyword>